<dbReference type="eggNOG" id="ENOG502QVUB">
    <property type="taxonomic scope" value="Eukaryota"/>
</dbReference>
<dbReference type="InterPro" id="IPR001129">
    <property type="entry name" value="Membr-assoc_MAPEG"/>
</dbReference>
<dbReference type="PANTHER" id="PTHR31004:SF1">
    <property type="entry name" value="TRANSMEMBRANE PROTEIN 79"/>
    <property type="match status" value="1"/>
</dbReference>
<proteinExistence type="predicted"/>
<dbReference type="InterPro" id="IPR023352">
    <property type="entry name" value="MAPEG-like_dom_sf"/>
</dbReference>
<dbReference type="EMBL" id="DS469551">
    <property type="protein sequence ID" value="EDO43721.1"/>
    <property type="molecule type" value="Genomic_DNA"/>
</dbReference>
<accession>A7RXT9</accession>
<evidence type="ECO:0000313" key="7">
    <source>
        <dbReference type="Proteomes" id="UP000001593"/>
    </source>
</evidence>
<gene>
    <name evidence="6" type="ORF">NEMVEDRAFT_v1g97230</name>
</gene>
<organism evidence="6 7">
    <name type="scientific">Nematostella vectensis</name>
    <name type="common">Starlet sea anemone</name>
    <dbReference type="NCBI Taxonomy" id="45351"/>
    <lineage>
        <taxon>Eukaryota</taxon>
        <taxon>Metazoa</taxon>
        <taxon>Cnidaria</taxon>
        <taxon>Anthozoa</taxon>
        <taxon>Hexacorallia</taxon>
        <taxon>Actiniaria</taxon>
        <taxon>Edwardsiidae</taxon>
        <taxon>Nematostella</taxon>
    </lineage>
</organism>
<protein>
    <recommendedName>
        <fullName evidence="8">MAPEG family protein</fullName>
    </recommendedName>
</protein>
<dbReference type="FunFam" id="1.20.120.550:FF:000008">
    <property type="entry name" value="Predicted protein"/>
    <property type="match status" value="1"/>
</dbReference>
<comment type="subcellular location">
    <subcellularLocation>
        <location evidence="1">Membrane</location>
    </subcellularLocation>
</comment>
<dbReference type="Gene3D" id="1.20.120.550">
    <property type="entry name" value="Membrane associated eicosanoid/glutathione metabolism-like domain"/>
    <property type="match status" value="1"/>
</dbReference>
<dbReference type="PhylomeDB" id="A7RXT9"/>
<dbReference type="PANTHER" id="PTHR31004">
    <property type="entry name" value="TRANSMEMBRANE PROTEIN 79"/>
    <property type="match status" value="1"/>
</dbReference>
<dbReference type="GO" id="GO:0045055">
    <property type="term" value="P:regulated exocytosis"/>
    <property type="evidence" value="ECO:0000318"/>
    <property type="project" value="GO_Central"/>
</dbReference>
<feature type="transmembrane region" description="Helical" evidence="5">
    <location>
        <begin position="108"/>
        <end position="129"/>
    </location>
</feature>
<evidence type="ECO:0000313" key="6">
    <source>
        <dbReference type="EMBL" id="EDO43721.1"/>
    </source>
</evidence>
<reference evidence="6 7" key="1">
    <citation type="journal article" date="2007" name="Science">
        <title>Sea anemone genome reveals ancestral eumetazoan gene repertoire and genomic organization.</title>
        <authorList>
            <person name="Putnam N.H."/>
            <person name="Srivastava M."/>
            <person name="Hellsten U."/>
            <person name="Dirks B."/>
            <person name="Chapman J."/>
            <person name="Salamov A."/>
            <person name="Terry A."/>
            <person name="Shapiro H."/>
            <person name="Lindquist E."/>
            <person name="Kapitonov V.V."/>
            <person name="Jurka J."/>
            <person name="Genikhovich G."/>
            <person name="Grigoriev I.V."/>
            <person name="Lucas S.M."/>
            <person name="Steele R.E."/>
            <person name="Finnerty J.R."/>
            <person name="Technau U."/>
            <person name="Martindale M.Q."/>
            <person name="Rokhsar D.S."/>
        </authorList>
    </citation>
    <scope>NUCLEOTIDE SEQUENCE [LARGE SCALE GENOMIC DNA]</scope>
    <source>
        <strain evidence="7">CH2 X CH6</strain>
    </source>
</reference>
<feature type="non-terminal residue" evidence="6">
    <location>
        <position position="1"/>
    </location>
</feature>
<dbReference type="GO" id="GO:0032588">
    <property type="term" value="C:trans-Golgi network membrane"/>
    <property type="evidence" value="ECO:0000318"/>
    <property type="project" value="GO_Central"/>
</dbReference>
<dbReference type="OMA" id="SACFVIA"/>
<keyword evidence="3 5" id="KW-1133">Transmembrane helix</keyword>
<feature type="transmembrane region" description="Helical" evidence="5">
    <location>
        <begin position="6"/>
        <end position="25"/>
    </location>
</feature>
<dbReference type="Pfam" id="PF01124">
    <property type="entry name" value="MAPEG"/>
    <property type="match status" value="1"/>
</dbReference>
<dbReference type="HOGENOM" id="CLU_127872_0_0_1"/>
<keyword evidence="7" id="KW-1185">Reference proteome</keyword>
<name>A7RXT9_NEMVE</name>
<evidence type="ECO:0000256" key="4">
    <source>
        <dbReference type="ARBA" id="ARBA00023136"/>
    </source>
</evidence>
<evidence type="ECO:0000256" key="3">
    <source>
        <dbReference type="ARBA" id="ARBA00022989"/>
    </source>
</evidence>
<dbReference type="InParanoid" id="A7RXT9"/>
<keyword evidence="4 5" id="KW-0472">Membrane</keyword>
<evidence type="ECO:0000256" key="5">
    <source>
        <dbReference type="SAM" id="Phobius"/>
    </source>
</evidence>
<evidence type="ECO:0000256" key="1">
    <source>
        <dbReference type="ARBA" id="ARBA00004370"/>
    </source>
</evidence>
<evidence type="ECO:0000256" key="2">
    <source>
        <dbReference type="ARBA" id="ARBA00022692"/>
    </source>
</evidence>
<keyword evidence="2 5" id="KW-0812">Transmembrane</keyword>
<sequence>DRFAYTLQWEAASLLTVFLGVYFVASKRFASPAINPLDKTAKSFIEVPQRFLKNTVEQFVMHFVACLILTTHLAEEQMVAIPALVLLFVTGRLCFGLGYSYGYIYRAFGFALTILPTASVVLYCVYRLVSGVLLE</sequence>
<dbReference type="SUPFAM" id="SSF161084">
    <property type="entry name" value="MAPEG domain-like"/>
    <property type="match status" value="1"/>
</dbReference>
<feature type="transmembrane region" description="Helical" evidence="5">
    <location>
        <begin position="80"/>
        <end position="101"/>
    </location>
</feature>
<dbReference type="AlphaFoldDB" id="A7RXT9"/>
<dbReference type="GO" id="GO:0005765">
    <property type="term" value="C:lysosomal membrane"/>
    <property type="evidence" value="ECO:0000318"/>
    <property type="project" value="GO_Central"/>
</dbReference>
<dbReference type="Proteomes" id="UP000001593">
    <property type="component" value="Unassembled WGS sequence"/>
</dbReference>
<evidence type="ECO:0008006" key="8">
    <source>
        <dbReference type="Google" id="ProtNLM"/>
    </source>
</evidence>